<dbReference type="OrthoDB" id="9769319at2"/>
<dbReference type="AlphaFoldDB" id="A0A2N6PGK9"/>
<evidence type="ECO:0000256" key="1">
    <source>
        <dbReference type="ARBA" id="ARBA00004418"/>
    </source>
</evidence>
<keyword evidence="4" id="KW-0574">Periplasm</keyword>
<organism evidence="5 6">
    <name type="scientific">Brevibacterium luteolum</name>
    <dbReference type="NCBI Taxonomy" id="199591"/>
    <lineage>
        <taxon>Bacteria</taxon>
        <taxon>Bacillati</taxon>
        <taxon>Actinomycetota</taxon>
        <taxon>Actinomycetes</taxon>
        <taxon>Micrococcales</taxon>
        <taxon>Brevibacteriaceae</taxon>
        <taxon>Brevibacterium</taxon>
    </lineage>
</organism>
<dbReference type="RefSeq" id="WP_102162170.1">
    <property type="nucleotide sequence ID" value="NZ_PNFZ01000004.1"/>
</dbReference>
<comment type="subcellular location">
    <subcellularLocation>
        <location evidence="1">Periplasm</location>
    </subcellularLocation>
</comment>
<keyword evidence="3" id="KW-0732">Signal</keyword>
<dbReference type="Pfam" id="PF13416">
    <property type="entry name" value="SBP_bac_8"/>
    <property type="match status" value="1"/>
</dbReference>
<dbReference type="InterPro" id="IPR006059">
    <property type="entry name" value="SBP"/>
</dbReference>
<evidence type="ECO:0000256" key="3">
    <source>
        <dbReference type="ARBA" id="ARBA00022729"/>
    </source>
</evidence>
<dbReference type="GO" id="GO:0042597">
    <property type="term" value="C:periplasmic space"/>
    <property type="evidence" value="ECO:0007669"/>
    <property type="project" value="UniProtKB-SubCell"/>
</dbReference>
<dbReference type="PROSITE" id="PS51318">
    <property type="entry name" value="TAT"/>
    <property type="match status" value="1"/>
</dbReference>
<dbReference type="SUPFAM" id="SSF53850">
    <property type="entry name" value="Periplasmic binding protein-like II"/>
    <property type="match status" value="1"/>
</dbReference>
<keyword evidence="6" id="KW-1185">Reference proteome</keyword>
<protein>
    <submittedName>
        <fullName evidence="5">Spermidine/putrescine ABC transporter substrate-binding protein</fullName>
    </submittedName>
</protein>
<dbReference type="EMBL" id="PNFZ01000004">
    <property type="protein sequence ID" value="PMB97822.1"/>
    <property type="molecule type" value="Genomic_DNA"/>
</dbReference>
<keyword evidence="2" id="KW-0813">Transport</keyword>
<dbReference type="GO" id="GO:0019808">
    <property type="term" value="F:polyamine binding"/>
    <property type="evidence" value="ECO:0007669"/>
    <property type="project" value="InterPro"/>
</dbReference>
<reference evidence="5 6" key="1">
    <citation type="submission" date="2017-09" db="EMBL/GenBank/DDBJ databases">
        <title>Bacterial strain isolated from the female urinary microbiota.</title>
        <authorList>
            <person name="Thomas-White K."/>
            <person name="Kumar N."/>
            <person name="Forster S."/>
            <person name="Putonti C."/>
            <person name="Lawley T."/>
            <person name="Wolfe A.J."/>
        </authorList>
    </citation>
    <scope>NUCLEOTIDE SEQUENCE [LARGE SCALE GENOMIC DNA]</scope>
    <source>
        <strain evidence="5 6">UMB0680</strain>
    </source>
</reference>
<dbReference type="InterPro" id="IPR006311">
    <property type="entry name" value="TAT_signal"/>
</dbReference>
<dbReference type="Proteomes" id="UP000235703">
    <property type="component" value="Unassembled WGS sequence"/>
</dbReference>
<dbReference type="InterPro" id="IPR001188">
    <property type="entry name" value="Sperm_putr-bd"/>
</dbReference>
<dbReference type="PANTHER" id="PTHR30222:SF17">
    <property type="entry name" value="SPERMIDINE_PUTRESCINE-BINDING PERIPLASMIC PROTEIN"/>
    <property type="match status" value="1"/>
</dbReference>
<name>A0A2N6PGK9_9MICO</name>
<evidence type="ECO:0000256" key="2">
    <source>
        <dbReference type="ARBA" id="ARBA00022448"/>
    </source>
</evidence>
<comment type="caution">
    <text evidence="5">The sequence shown here is derived from an EMBL/GenBank/DDBJ whole genome shotgun (WGS) entry which is preliminary data.</text>
</comment>
<sequence length="395" mass="43226">MAERNHRVRFLAPRSEAPRIRRQLLTAAGPNRRAFLTGVGLAGLAGLSACGQTGRMASSPPADGEIEAKLNLYSWGDYDDPEIISEFSDTAGVRVQVDSYGSNDELMAKLAGTRGTSGYDIVVPTGSRVQQMIEHDLIQPLDLTRIPNFSNMDPNFIHQEFDPQNQYSICKAWGTTGYVYDRTVIDRELTSWQDFIDAAGTEASGSTAILEDPWELTAIALASMGEDVNTVDEAILEKAKTIVVDDIAPHVRAYMGNAAQGMTQGGLTLLHAFNGDARQGLLESDDPDRWQFVFPTPVANLWMDNWCLATGAPHPDAAYAFINHMISPDAALRNVDYIGYHVGTQGLKEEAADFDFPDIIFPDQEILDRLVPSEEGAGIQPRVEIYTAAQTRSSA</sequence>
<gene>
    <name evidence="5" type="ORF">CJ198_08275</name>
</gene>
<dbReference type="CDD" id="cd13590">
    <property type="entry name" value="PBP2_PotD_PotF_like"/>
    <property type="match status" value="1"/>
</dbReference>
<accession>A0A2N6PGK9</accession>
<dbReference type="PRINTS" id="PR00909">
    <property type="entry name" value="SPERMDNBNDNG"/>
</dbReference>
<evidence type="ECO:0000313" key="6">
    <source>
        <dbReference type="Proteomes" id="UP000235703"/>
    </source>
</evidence>
<dbReference type="Gene3D" id="3.40.190.10">
    <property type="entry name" value="Periplasmic binding protein-like II"/>
    <property type="match status" value="2"/>
</dbReference>
<evidence type="ECO:0000256" key="4">
    <source>
        <dbReference type="ARBA" id="ARBA00022764"/>
    </source>
</evidence>
<dbReference type="PANTHER" id="PTHR30222">
    <property type="entry name" value="SPERMIDINE/PUTRESCINE-BINDING PERIPLASMIC PROTEIN"/>
    <property type="match status" value="1"/>
</dbReference>
<evidence type="ECO:0000313" key="5">
    <source>
        <dbReference type="EMBL" id="PMB97822.1"/>
    </source>
</evidence>
<proteinExistence type="predicted"/>
<dbReference type="GO" id="GO:0015846">
    <property type="term" value="P:polyamine transport"/>
    <property type="evidence" value="ECO:0007669"/>
    <property type="project" value="InterPro"/>
</dbReference>